<dbReference type="SMART" id="SM00054">
    <property type="entry name" value="EFh"/>
    <property type="match status" value="4"/>
</dbReference>
<dbReference type="InterPro" id="IPR018247">
    <property type="entry name" value="EF_Hand_1_Ca_BS"/>
</dbReference>
<feature type="domain" description="EF-hand" evidence="5">
    <location>
        <begin position="511"/>
        <end position="546"/>
    </location>
</feature>
<feature type="domain" description="EF-hand" evidence="5">
    <location>
        <begin position="389"/>
        <end position="424"/>
    </location>
</feature>
<evidence type="ECO:0000256" key="2">
    <source>
        <dbReference type="ARBA" id="ARBA00022737"/>
    </source>
</evidence>
<evidence type="ECO:0000256" key="1">
    <source>
        <dbReference type="ARBA" id="ARBA00022723"/>
    </source>
</evidence>
<dbReference type="Pfam" id="PF13405">
    <property type="entry name" value="EF-hand_6"/>
    <property type="match status" value="1"/>
</dbReference>
<dbReference type="InterPro" id="IPR011992">
    <property type="entry name" value="EF-hand-dom_pair"/>
</dbReference>
<dbReference type="EMBL" id="JWZX01002441">
    <property type="protein sequence ID" value="KOO29272.1"/>
    <property type="molecule type" value="Genomic_DNA"/>
</dbReference>
<feature type="coiled-coil region" evidence="4">
    <location>
        <begin position="201"/>
        <end position="254"/>
    </location>
</feature>
<dbReference type="OrthoDB" id="26525at2759"/>
<accession>A0A0M0JSG7</accession>
<dbReference type="AlphaFoldDB" id="A0A0M0JSG7"/>
<dbReference type="CDD" id="cd00051">
    <property type="entry name" value="EFh"/>
    <property type="match status" value="2"/>
</dbReference>
<reference evidence="7" key="1">
    <citation type="journal article" date="2015" name="PLoS Genet.">
        <title>Genome Sequence and Transcriptome Analyses of Chrysochromulina tobin: Metabolic Tools for Enhanced Algal Fitness in the Prominent Order Prymnesiales (Haptophyceae).</title>
        <authorList>
            <person name="Hovde B.T."/>
            <person name="Deodato C.R."/>
            <person name="Hunsperger H.M."/>
            <person name="Ryken S.A."/>
            <person name="Yost W."/>
            <person name="Jha R.K."/>
            <person name="Patterson J."/>
            <person name="Monnat R.J. Jr."/>
            <person name="Barlow S.B."/>
            <person name="Starkenburg S.R."/>
            <person name="Cattolico R.A."/>
        </authorList>
    </citation>
    <scope>NUCLEOTIDE SEQUENCE</scope>
    <source>
        <strain evidence="7">CCMP291</strain>
    </source>
</reference>
<keyword evidence="2" id="KW-0677">Repeat</keyword>
<dbReference type="Gene3D" id="1.10.238.10">
    <property type="entry name" value="EF-hand"/>
    <property type="match status" value="2"/>
</dbReference>
<dbReference type="InterPro" id="IPR002048">
    <property type="entry name" value="EF_hand_dom"/>
</dbReference>
<dbReference type="Pfam" id="PF13202">
    <property type="entry name" value="EF-hand_5"/>
    <property type="match status" value="3"/>
</dbReference>
<protein>
    <recommendedName>
        <fullName evidence="5">EF-hand domain-containing protein</fullName>
    </recommendedName>
</protein>
<feature type="domain" description="EF-hand" evidence="5">
    <location>
        <begin position="426"/>
        <end position="461"/>
    </location>
</feature>
<dbReference type="GO" id="GO:0005509">
    <property type="term" value="F:calcium ion binding"/>
    <property type="evidence" value="ECO:0007669"/>
    <property type="project" value="InterPro"/>
</dbReference>
<evidence type="ECO:0000313" key="7">
    <source>
        <dbReference type="Proteomes" id="UP000037460"/>
    </source>
</evidence>
<evidence type="ECO:0000313" key="6">
    <source>
        <dbReference type="EMBL" id="KOO29272.1"/>
    </source>
</evidence>
<keyword evidence="7" id="KW-1185">Reference proteome</keyword>
<proteinExistence type="predicted"/>
<dbReference type="InterPro" id="IPR039647">
    <property type="entry name" value="EF_hand_pair_protein_CML-like"/>
</dbReference>
<organism evidence="6 7">
    <name type="scientific">Chrysochromulina tobinii</name>
    <dbReference type="NCBI Taxonomy" id="1460289"/>
    <lineage>
        <taxon>Eukaryota</taxon>
        <taxon>Haptista</taxon>
        <taxon>Haptophyta</taxon>
        <taxon>Prymnesiophyceae</taxon>
        <taxon>Prymnesiales</taxon>
        <taxon>Chrysochromulinaceae</taxon>
        <taxon>Chrysochromulina</taxon>
    </lineage>
</organism>
<evidence type="ECO:0000259" key="5">
    <source>
        <dbReference type="PROSITE" id="PS50222"/>
    </source>
</evidence>
<dbReference type="PROSITE" id="PS50222">
    <property type="entry name" value="EF_HAND_2"/>
    <property type="match status" value="4"/>
</dbReference>
<keyword evidence="3" id="KW-0106">Calcium</keyword>
<comment type="caution">
    <text evidence="6">The sequence shown here is derived from an EMBL/GenBank/DDBJ whole genome shotgun (WGS) entry which is preliminary data.</text>
</comment>
<dbReference type="SUPFAM" id="SSF47473">
    <property type="entry name" value="EF-hand"/>
    <property type="match status" value="1"/>
</dbReference>
<dbReference type="Proteomes" id="UP000037460">
    <property type="component" value="Unassembled WGS sequence"/>
</dbReference>
<keyword evidence="4" id="KW-0175">Coiled coil</keyword>
<evidence type="ECO:0000256" key="3">
    <source>
        <dbReference type="ARBA" id="ARBA00022837"/>
    </source>
</evidence>
<keyword evidence="1" id="KW-0479">Metal-binding</keyword>
<evidence type="ECO:0000256" key="4">
    <source>
        <dbReference type="SAM" id="Coils"/>
    </source>
</evidence>
<dbReference type="PANTHER" id="PTHR10891">
    <property type="entry name" value="EF-HAND CALCIUM-BINDING DOMAIN CONTAINING PROTEIN"/>
    <property type="match status" value="1"/>
</dbReference>
<dbReference type="PROSITE" id="PS00018">
    <property type="entry name" value="EF_HAND_1"/>
    <property type="match status" value="4"/>
</dbReference>
<name>A0A0M0JSG7_9EUKA</name>
<feature type="domain" description="EF-hand" evidence="5">
    <location>
        <begin position="548"/>
        <end position="583"/>
    </location>
</feature>
<gene>
    <name evidence="6" type="ORF">Ctob_011394</name>
</gene>
<sequence>MLSIAHYKWVRDNKPDILQKVRVFVCSNCSLAFSSSLEGTHKHSATAALTADSSVFDMSALEKFQLRDPLGYKNYLKEQEKKREAAFLASIMSAKKAKGAAKASPFGALRDKPGSPRGGVSATVVDTRTEAEMRRALSLPLLIPKKDRKKLMQQRPWRVDKNDDELIAARKPRPISEEPRFSEVGALRGEMPSPDPRYLPSLQAKEEKRSMEKRIIEARELAVQIRESNRHQLNQAAERRARAAAREAAEAALAPSSWEAADLGEGPFLTQSRSAPHLKRHSHLAPGLRPPGRLPPMSLMSLADELGAAADAAAPDVLKNHRRAVRDVAADHGSLDAQLAALSERMHALEPAMKPIQQKAAQREGKQLALTANAALNSALTEIRAKLIANMPRVMDLFRKFDKNGDGLIARSEFVQVLPMLGLPQYGAAEMEGMFDVLDADRSGTLDFHEMDRLLRRGADVQLAAALQVGAKGVIEVEARNRYSVREHARDGALQPQKDSSVDAMRAAMIRQAARVTDFFKHLDINSDGKVSKPEFRAALPLLGFGAGGIPAMDKLFEQLDVDGNGYVEYSELKVALRRDDIELAAPLQDGALGVIEVKAKNAIELRNVHGD</sequence>